<gene>
    <name evidence="1" type="ORF">VSU01S_30750</name>
</gene>
<sequence>MPKSTTPTFTHNFPIYVNRVVRKELNSRFNAAQQLYNACLTDALKRVDLMLLDDDYKTARSLSRKAYTYTKDSEEQKATKQEAAKLYTTLREKYGLQKYSLNPVAAKHRKAAPHIYQHIDSQSAKAIAARVMKSIDKYLLNYGKKNKKGRSLYRPHFKRFGMVNSIESLNHQQGILFDPETSTVNWNACRANVAAKHSALTFHVMYASKEGKSLYEQHALQHRIKFCRILRKTYGRNTAFVLQVCFEGTPYKRPELLDNSKSKTPKGIDVNSHSIAIASAREAKLHPLPIACKGVAMLQAELSAIERKMSRSRMASNPECFEIGSKRKGRKTVEVNRPLKGKRMKNFSNNYKKLSNRKARLSRKLAAGRKTNQGELANLILSDSSYLKIEKVWYKGWQKSRLGKAIGKHGHGALERLIKRRCAELDIGFEYIDPWKTALSQYCHVCQNRTKKVIYERHTCCNQGWDRDKYSALLALFCSFDGASWHIDNEGVEAALKSNPESFK</sequence>
<comment type="caution">
    <text evidence="1">The sequence shown here is derived from an EMBL/GenBank/DDBJ whole genome shotgun (WGS) entry which is preliminary data.</text>
</comment>
<dbReference type="AlphaFoldDB" id="A0A511QU15"/>
<organism evidence="1 2">
    <name type="scientific">Vibrio superstes NBRC 103154</name>
    <dbReference type="NCBI Taxonomy" id="1219062"/>
    <lineage>
        <taxon>Bacteria</taxon>
        <taxon>Pseudomonadati</taxon>
        <taxon>Pseudomonadota</taxon>
        <taxon>Gammaproteobacteria</taxon>
        <taxon>Vibrionales</taxon>
        <taxon>Vibrionaceae</taxon>
        <taxon>Vibrio</taxon>
    </lineage>
</organism>
<evidence type="ECO:0000313" key="1">
    <source>
        <dbReference type="EMBL" id="GEM80830.1"/>
    </source>
</evidence>
<evidence type="ECO:0000313" key="2">
    <source>
        <dbReference type="Proteomes" id="UP000321113"/>
    </source>
</evidence>
<dbReference type="EMBL" id="BJXK01000014">
    <property type="protein sequence ID" value="GEM80830.1"/>
    <property type="molecule type" value="Genomic_DNA"/>
</dbReference>
<keyword evidence="2" id="KW-1185">Reference proteome</keyword>
<name>A0A511QU15_9VIBR</name>
<evidence type="ECO:0008006" key="3">
    <source>
        <dbReference type="Google" id="ProtNLM"/>
    </source>
</evidence>
<dbReference type="Proteomes" id="UP000321113">
    <property type="component" value="Unassembled WGS sequence"/>
</dbReference>
<proteinExistence type="predicted"/>
<accession>A0A511QU15</accession>
<reference evidence="1 2" key="1">
    <citation type="submission" date="2019-07" db="EMBL/GenBank/DDBJ databases">
        <title>Whole genome shotgun sequence of Vibrio superstes NBRC 103154.</title>
        <authorList>
            <person name="Hosoyama A."/>
            <person name="Uohara A."/>
            <person name="Ohji S."/>
            <person name="Ichikawa N."/>
        </authorList>
    </citation>
    <scope>NUCLEOTIDE SEQUENCE [LARGE SCALE GENOMIC DNA]</scope>
    <source>
        <strain evidence="1 2">NBRC 103154</strain>
    </source>
</reference>
<protein>
    <recommendedName>
        <fullName evidence="3">Transposase</fullName>
    </recommendedName>
</protein>